<evidence type="ECO:0000313" key="3">
    <source>
        <dbReference type="EMBL" id="PON43531.1"/>
    </source>
</evidence>
<dbReference type="AlphaFoldDB" id="A0A2P5B432"/>
<dbReference type="GO" id="GO:0009705">
    <property type="term" value="C:plant-type vacuole membrane"/>
    <property type="evidence" value="ECO:0007669"/>
    <property type="project" value="TreeGrafter"/>
</dbReference>
<keyword evidence="4" id="KW-1185">Reference proteome</keyword>
<evidence type="ECO:0000256" key="2">
    <source>
        <dbReference type="ARBA" id="ARBA00023065"/>
    </source>
</evidence>
<dbReference type="STRING" id="3476.A0A2P5B432"/>
<dbReference type="OrthoDB" id="1432303at2759"/>
<keyword evidence="1" id="KW-0050">Antiport</keyword>
<dbReference type="GO" id="GO:0015369">
    <property type="term" value="F:calcium:proton antiporter activity"/>
    <property type="evidence" value="ECO:0007669"/>
    <property type="project" value="TreeGrafter"/>
</dbReference>
<name>A0A2P5B432_PARAD</name>
<accession>A0A2P5B432</accession>
<reference evidence="4" key="1">
    <citation type="submission" date="2016-06" db="EMBL/GenBank/DDBJ databases">
        <title>Parallel loss of symbiosis genes in relatives of nitrogen-fixing non-legume Parasponia.</title>
        <authorList>
            <person name="Van Velzen R."/>
            <person name="Holmer R."/>
            <person name="Bu F."/>
            <person name="Rutten L."/>
            <person name="Van Zeijl A."/>
            <person name="Liu W."/>
            <person name="Santuari L."/>
            <person name="Cao Q."/>
            <person name="Sharma T."/>
            <person name="Shen D."/>
            <person name="Roswanjaya Y."/>
            <person name="Wardhani T."/>
            <person name="Kalhor M.S."/>
            <person name="Jansen J."/>
            <person name="Van den Hoogen J."/>
            <person name="Gungor B."/>
            <person name="Hartog M."/>
            <person name="Hontelez J."/>
            <person name="Verver J."/>
            <person name="Yang W.-C."/>
            <person name="Schijlen E."/>
            <person name="Repin R."/>
            <person name="Schilthuizen M."/>
            <person name="Schranz E."/>
            <person name="Heidstra R."/>
            <person name="Miyata K."/>
            <person name="Fedorova E."/>
            <person name="Kohlen W."/>
            <person name="Bisseling T."/>
            <person name="Smit S."/>
            <person name="Geurts R."/>
        </authorList>
    </citation>
    <scope>NUCLEOTIDE SEQUENCE [LARGE SCALE GENOMIC DNA]</scope>
    <source>
        <strain evidence="4">cv. WU1-14</strain>
    </source>
</reference>
<organism evidence="3 4">
    <name type="scientific">Parasponia andersonii</name>
    <name type="common">Sponia andersonii</name>
    <dbReference type="NCBI Taxonomy" id="3476"/>
    <lineage>
        <taxon>Eukaryota</taxon>
        <taxon>Viridiplantae</taxon>
        <taxon>Streptophyta</taxon>
        <taxon>Embryophyta</taxon>
        <taxon>Tracheophyta</taxon>
        <taxon>Spermatophyta</taxon>
        <taxon>Magnoliopsida</taxon>
        <taxon>eudicotyledons</taxon>
        <taxon>Gunneridae</taxon>
        <taxon>Pentapetalae</taxon>
        <taxon>rosids</taxon>
        <taxon>fabids</taxon>
        <taxon>Rosales</taxon>
        <taxon>Cannabaceae</taxon>
        <taxon>Parasponia</taxon>
    </lineage>
</organism>
<sequence>MDSKQLEPWLQENGSIKVLSKEMRHGRMAHNMSSNSLRKKFEIKLVSKVHCSLLRRFLANLQEVIFGTKLSLLFPAIPLAIAAECYGFGRPWIFALSLLGLTPLAERVCFLTEKDS</sequence>
<dbReference type="Proteomes" id="UP000237105">
    <property type="component" value="Unassembled WGS sequence"/>
</dbReference>
<evidence type="ECO:0000256" key="1">
    <source>
        <dbReference type="ARBA" id="ARBA00022449"/>
    </source>
</evidence>
<dbReference type="InterPro" id="IPR004713">
    <property type="entry name" value="CaH_exchang"/>
</dbReference>
<keyword evidence="2" id="KW-0406">Ion transport</keyword>
<keyword evidence="1" id="KW-0813">Transport</keyword>
<proteinExistence type="predicted"/>
<dbReference type="PANTHER" id="PTHR31503:SF1">
    <property type="entry name" value="VACUOLAR CATION_PROTON EXCHANGER 3"/>
    <property type="match status" value="1"/>
</dbReference>
<comment type="caution">
    <text evidence="3">The sequence shown here is derived from an EMBL/GenBank/DDBJ whole genome shotgun (WGS) entry which is preliminary data.</text>
</comment>
<dbReference type="EMBL" id="JXTB01000369">
    <property type="protein sequence ID" value="PON43531.1"/>
    <property type="molecule type" value="Genomic_DNA"/>
</dbReference>
<dbReference type="GO" id="GO:0006874">
    <property type="term" value="P:intracellular calcium ion homeostasis"/>
    <property type="evidence" value="ECO:0007669"/>
    <property type="project" value="TreeGrafter"/>
</dbReference>
<gene>
    <name evidence="3" type="ORF">PanWU01x14_273040</name>
</gene>
<evidence type="ECO:0008006" key="5">
    <source>
        <dbReference type="Google" id="ProtNLM"/>
    </source>
</evidence>
<evidence type="ECO:0000313" key="4">
    <source>
        <dbReference type="Proteomes" id="UP000237105"/>
    </source>
</evidence>
<dbReference type="PANTHER" id="PTHR31503">
    <property type="entry name" value="VACUOLAR CALCIUM ION TRANSPORTER"/>
    <property type="match status" value="1"/>
</dbReference>
<protein>
    <recommendedName>
        <fullName evidence="5">Transmembrane protein</fullName>
    </recommendedName>
</protein>